<evidence type="ECO:0000256" key="3">
    <source>
        <dbReference type="ARBA" id="ARBA00022729"/>
    </source>
</evidence>
<evidence type="ECO:0000313" key="8">
    <source>
        <dbReference type="EMBL" id="MDN5268622.1"/>
    </source>
</evidence>
<dbReference type="InterPro" id="IPR019931">
    <property type="entry name" value="LPXTG_anchor"/>
</dbReference>
<keyword evidence="3 6" id="KW-0732">Signal</keyword>
<evidence type="ECO:0000313" key="9">
    <source>
        <dbReference type="Proteomes" id="UP001172310"/>
    </source>
</evidence>
<proteinExistence type="predicted"/>
<feature type="domain" description="Gram-positive cocci surface proteins LPxTG" evidence="7">
    <location>
        <begin position="282"/>
        <end position="309"/>
    </location>
</feature>
<feature type="transmembrane region" description="Helical" evidence="5">
    <location>
        <begin position="293"/>
        <end position="309"/>
    </location>
</feature>
<evidence type="ECO:0000256" key="6">
    <source>
        <dbReference type="SAM" id="SignalP"/>
    </source>
</evidence>
<evidence type="ECO:0000256" key="5">
    <source>
        <dbReference type="SAM" id="Phobius"/>
    </source>
</evidence>
<dbReference type="EMBL" id="JAUJGC010000002">
    <property type="protein sequence ID" value="MDN5268622.1"/>
    <property type="molecule type" value="Genomic_DNA"/>
</dbReference>
<dbReference type="CDD" id="cd02947">
    <property type="entry name" value="TRX_family"/>
    <property type="match status" value="1"/>
</dbReference>
<keyword evidence="1" id="KW-0134">Cell wall</keyword>
<protein>
    <submittedName>
        <fullName evidence="8">LPXTG cell wall anchor domain-containing protein</fullName>
    </submittedName>
</protein>
<feature type="signal peptide" evidence="6">
    <location>
        <begin position="1"/>
        <end position="26"/>
    </location>
</feature>
<keyword evidence="5" id="KW-1133">Transmembrane helix</keyword>
<dbReference type="Pfam" id="PF00746">
    <property type="entry name" value="Gram_pos_anchor"/>
    <property type="match status" value="1"/>
</dbReference>
<feature type="chain" id="PRO_5043981308" evidence="6">
    <location>
        <begin position="27"/>
        <end position="318"/>
    </location>
</feature>
<keyword evidence="5" id="KW-0472">Membrane</keyword>
<keyword evidence="2" id="KW-0964">Secreted</keyword>
<sequence>MIKKQLKQITVLTSILFIANFPNVLADETSSIDQKTAIITEDTVGQNNSTVDEIPEITESTDSFTQVPAVVSEEATSTNMETPVAEEASDIEAEAAPEVTQEQYQENVENLTKVSINDVYQMFTPDENKHLLYVGRPTCYYCRQFSPELKKLNQLTPVEYYNTDGEDFDKNASDFLFGTVGIPGTPTLIRLENGQAISGWVGGGGADDIYRYMFKDLDKKSSEVAFTESNVGNSEQEKQLPSVGEKTEATNKNTGVSYTTLSITPTSSNEKSIGTAIVAQSNNLPKTGDKKDYLTIIGGIMLLIVYGLLKKIDKKYIS</sequence>
<dbReference type="InterPro" id="IPR046698">
    <property type="entry name" value="PedC-like"/>
</dbReference>
<accession>A0AAW7QDW5</accession>
<dbReference type="NCBIfam" id="TIGR01167">
    <property type="entry name" value="LPXTG_anchor"/>
    <property type="match status" value="1"/>
</dbReference>
<dbReference type="InterPro" id="IPR036249">
    <property type="entry name" value="Thioredoxin-like_sf"/>
</dbReference>
<evidence type="ECO:0000259" key="7">
    <source>
        <dbReference type="Pfam" id="PF00746"/>
    </source>
</evidence>
<keyword evidence="5" id="KW-0812">Transmembrane</keyword>
<dbReference type="RefSeq" id="WP_021151503.1">
    <property type="nucleotide sequence ID" value="NZ_CALKKR010000005.1"/>
</dbReference>
<gene>
    <name evidence="8" type="ORF">QY913_00320</name>
</gene>
<dbReference type="Pfam" id="PF20207">
    <property type="entry name" value="DUF6568"/>
    <property type="match status" value="1"/>
</dbReference>
<reference evidence="8" key="1">
    <citation type="submission" date="2023-07" db="EMBL/GenBank/DDBJ databases">
        <title>SVep1, a Temperate Phage of Human Oral Commensal Streptococcus vestibularis.</title>
        <authorList>
            <person name="Wu M."/>
            <person name="Zhu Y."/>
            <person name="Li Y."/>
        </authorList>
    </citation>
    <scope>NUCLEOTIDE SEQUENCE</scope>
    <source>
        <strain evidence="8">SVE8</strain>
    </source>
</reference>
<dbReference type="SUPFAM" id="SSF52833">
    <property type="entry name" value="Thioredoxin-like"/>
    <property type="match status" value="1"/>
</dbReference>
<evidence type="ECO:0000256" key="2">
    <source>
        <dbReference type="ARBA" id="ARBA00022525"/>
    </source>
</evidence>
<organism evidence="8 9">
    <name type="scientific">Streptococcus vestibularis</name>
    <dbReference type="NCBI Taxonomy" id="1343"/>
    <lineage>
        <taxon>Bacteria</taxon>
        <taxon>Bacillati</taxon>
        <taxon>Bacillota</taxon>
        <taxon>Bacilli</taxon>
        <taxon>Lactobacillales</taxon>
        <taxon>Streptococcaceae</taxon>
        <taxon>Streptococcus</taxon>
    </lineage>
</organism>
<keyword evidence="4" id="KW-0572">Peptidoglycan-anchor</keyword>
<dbReference type="Gene3D" id="3.40.30.10">
    <property type="entry name" value="Glutaredoxin"/>
    <property type="match status" value="1"/>
</dbReference>
<comment type="caution">
    <text evidence="8">The sequence shown here is derived from an EMBL/GenBank/DDBJ whole genome shotgun (WGS) entry which is preliminary data.</text>
</comment>
<dbReference type="AlphaFoldDB" id="A0AAW7QDW5"/>
<name>A0AAW7QDW5_STRVE</name>
<dbReference type="Proteomes" id="UP001172310">
    <property type="component" value="Unassembled WGS sequence"/>
</dbReference>
<evidence type="ECO:0000256" key="4">
    <source>
        <dbReference type="ARBA" id="ARBA00023088"/>
    </source>
</evidence>
<evidence type="ECO:0000256" key="1">
    <source>
        <dbReference type="ARBA" id="ARBA00022512"/>
    </source>
</evidence>